<protein>
    <submittedName>
        <fullName evidence="1">Sterigmatocystin biosynthesis p450 monooxygenase</fullName>
    </submittedName>
</protein>
<comment type="caution">
    <text evidence="1">The sequence shown here is derived from an EMBL/GenBank/DDBJ whole genome shotgun (WGS) entry which is preliminary data.</text>
</comment>
<proteinExistence type="predicted"/>
<sequence length="175" mass="19612">MIKFPNKLNELTFTSAVLKETMRKYTPVGSTRMGERGIDLKSTGKKFSTEGCMVYLAGPALHHDSVCFPMPNEFHPDRFLPEGRSSFPAISKHAFRPFEMGPRACLGQDLAMMELKLMLVLIVRKFDFIPDYQGVSTCLNEVPGYGGRAYQAMFTTAKPRDGMPARVQLVRPVNS</sequence>
<name>A0ACC3YW66_COLTU</name>
<keyword evidence="2" id="KW-1185">Reference proteome</keyword>
<dbReference type="Proteomes" id="UP000805649">
    <property type="component" value="Unassembled WGS sequence"/>
</dbReference>
<gene>
    <name evidence="1" type="ORF">CTRU02_208370</name>
</gene>
<evidence type="ECO:0000313" key="2">
    <source>
        <dbReference type="Proteomes" id="UP000805649"/>
    </source>
</evidence>
<dbReference type="EMBL" id="VUJX02000005">
    <property type="protein sequence ID" value="KAL0936155.1"/>
    <property type="molecule type" value="Genomic_DNA"/>
</dbReference>
<evidence type="ECO:0000313" key="1">
    <source>
        <dbReference type="EMBL" id="KAL0936155.1"/>
    </source>
</evidence>
<accession>A0ACC3YW66</accession>
<keyword evidence="1" id="KW-0560">Oxidoreductase</keyword>
<organism evidence="1 2">
    <name type="scientific">Colletotrichum truncatum</name>
    <name type="common">Anthracnose fungus</name>
    <name type="synonym">Colletotrichum capsici</name>
    <dbReference type="NCBI Taxonomy" id="5467"/>
    <lineage>
        <taxon>Eukaryota</taxon>
        <taxon>Fungi</taxon>
        <taxon>Dikarya</taxon>
        <taxon>Ascomycota</taxon>
        <taxon>Pezizomycotina</taxon>
        <taxon>Sordariomycetes</taxon>
        <taxon>Hypocreomycetidae</taxon>
        <taxon>Glomerellales</taxon>
        <taxon>Glomerellaceae</taxon>
        <taxon>Colletotrichum</taxon>
        <taxon>Colletotrichum truncatum species complex</taxon>
    </lineage>
</organism>
<reference evidence="1 2" key="1">
    <citation type="journal article" date="2020" name="Phytopathology">
        <title>Genome Sequence Resources of Colletotrichum truncatum, C. plurivorum, C. musicola, and C. sojae: Four Species Pathogenic to Soybean (Glycine max).</title>
        <authorList>
            <person name="Rogerio F."/>
            <person name="Boufleur T.R."/>
            <person name="Ciampi-Guillardi M."/>
            <person name="Sukno S.A."/>
            <person name="Thon M.R."/>
            <person name="Massola Junior N.S."/>
            <person name="Baroncelli R."/>
        </authorList>
    </citation>
    <scope>NUCLEOTIDE SEQUENCE [LARGE SCALE GENOMIC DNA]</scope>
    <source>
        <strain evidence="1 2">CMES1059</strain>
    </source>
</reference>
<keyword evidence="1" id="KW-0503">Monooxygenase</keyword>